<dbReference type="AlphaFoldDB" id="A0A8T2BJL1"/>
<feature type="domain" description="Bet v I/Major latex protein" evidence="1">
    <location>
        <begin position="232"/>
        <end position="379"/>
    </location>
</feature>
<dbReference type="PANTHER" id="PTHR31338">
    <property type="entry name" value="POLYKETIDE CYCLASE/DEHYDRASE AND LIPID TRANSPORT SUPERFAMILY PROTEIN"/>
    <property type="match status" value="1"/>
</dbReference>
<organism evidence="2 3">
    <name type="scientific">Arabidopsis thaliana x Arabidopsis arenosa</name>
    <dbReference type="NCBI Taxonomy" id="1240361"/>
    <lineage>
        <taxon>Eukaryota</taxon>
        <taxon>Viridiplantae</taxon>
        <taxon>Streptophyta</taxon>
        <taxon>Embryophyta</taxon>
        <taxon>Tracheophyta</taxon>
        <taxon>Spermatophyta</taxon>
        <taxon>Magnoliopsida</taxon>
        <taxon>eudicotyledons</taxon>
        <taxon>Gunneridae</taxon>
        <taxon>Pentapetalae</taxon>
        <taxon>rosids</taxon>
        <taxon>malvids</taxon>
        <taxon>Brassicales</taxon>
        <taxon>Brassicaceae</taxon>
        <taxon>Camelineae</taxon>
        <taxon>Arabidopsis</taxon>
    </lineage>
</organism>
<dbReference type="Proteomes" id="UP000694240">
    <property type="component" value="Chromosome 7"/>
</dbReference>
<comment type="caution">
    <text evidence="2">The sequence shown here is derived from an EMBL/GenBank/DDBJ whole genome shotgun (WGS) entry which is preliminary data.</text>
</comment>
<dbReference type="Pfam" id="PF00407">
    <property type="entry name" value="Bet_v_1"/>
    <property type="match status" value="1"/>
</dbReference>
<dbReference type="PANTHER" id="PTHR31338:SF35">
    <property type="entry name" value="POLYKETIDE CYCLASE_DEHYDRASE AND LIPID TRANSPORT SUPERFAMILY PROTEIN"/>
    <property type="match status" value="1"/>
</dbReference>
<evidence type="ECO:0000313" key="3">
    <source>
        <dbReference type="Proteomes" id="UP000694240"/>
    </source>
</evidence>
<gene>
    <name evidence="2" type="ORF">ISN45_Aa02g018900</name>
</gene>
<dbReference type="InterPro" id="IPR052006">
    <property type="entry name" value="MLP-like"/>
</dbReference>
<dbReference type="SMART" id="SM01037">
    <property type="entry name" value="Bet_v_1"/>
    <property type="match status" value="1"/>
</dbReference>
<proteinExistence type="predicted"/>
<name>A0A8T2BJL1_9BRAS</name>
<dbReference type="InterPro" id="IPR000916">
    <property type="entry name" value="Bet_v_I/MLP"/>
</dbReference>
<sequence length="379" mass="43412">MRHVSLLSFRWCGISGGSWSTVFQDYDPSSWTWDSSWEWKGCVSMYTCAGAFSTGVCLWIEMTAMCDVSTSDTVVIYGLEPLWGAGIAWFILGERWQPNRAVVWFITATKRAPRRGNQGRTEPNDLLQNILTHLSQQEARTNMRFESLAAAQACAQDEINRLNASQTQGIRPAQEKHNCCICDLYEVSRGEPYCSPEAWNVNYAWYRFFLQKTTYKQSYTKTKKINNREVMAQMAKSMIEVEINVSADKIFQAIKSTSRSVPKLSPEKILSVEEHIGDDSKGTKNWTLSVDGKVEKMKERVVIDEANKSMTVFVFEGDVMENYSSFKCNLQIIPKLHGRSIARWSWEYEKLNEDSPAPNKYMDFAVYLTKDIESNLLKT</sequence>
<protein>
    <submittedName>
        <fullName evidence="2">Bet v I/Major latex protein</fullName>
    </submittedName>
</protein>
<accession>A0A8T2BJL1</accession>
<reference evidence="2 3" key="1">
    <citation type="submission" date="2020-12" db="EMBL/GenBank/DDBJ databases">
        <title>Concerted genomic and epigenomic changes stabilize Arabidopsis allopolyploids.</title>
        <authorList>
            <person name="Chen Z."/>
        </authorList>
    </citation>
    <scope>NUCLEOTIDE SEQUENCE [LARGE SCALE GENOMIC DNA]</scope>
    <source>
        <strain evidence="2">Allo738</strain>
        <tissue evidence="2">Leaf</tissue>
    </source>
</reference>
<evidence type="ECO:0000313" key="2">
    <source>
        <dbReference type="EMBL" id="KAG7586610.1"/>
    </source>
</evidence>
<dbReference type="EMBL" id="JAEFBK010000007">
    <property type="protein sequence ID" value="KAG7586610.1"/>
    <property type="molecule type" value="Genomic_DNA"/>
</dbReference>
<evidence type="ECO:0000259" key="1">
    <source>
        <dbReference type="SMART" id="SM01037"/>
    </source>
</evidence>
<keyword evidence="3" id="KW-1185">Reference proteome</keyword>
<dbReference type="CDD" id="cd07816">
    <property type="entry name" value="Bet_v1-like"/>
    <property type="match status" value="1"/>
</dbReference>
<dbReference type="GO" id="GO:0006952">
    <property type="term" value="P:defense response"/>
    <property type="evidence" value="ECO:0007669"/>
    <property type="project" value="InterPro"/>
</dbReference>